<dbReference type="Proteomes" id="UP000240978">
    <property type="component" value="Unassembled WGS sequence"/>
</dbReference>
<sequence length="81" mass="9501">MPFLFRIINLWALLLLTVTMNFYFRPLYKNATYLADLNSASIPDFGKESTLLKIKHVSIRPVYHIALRFNGLFAPSLWRIK</sequence>
<dbReference type="EMBL" id="PYGK01000007">
    <property type="protein sequence ID" value="PSL29106.1"/>
    <property type="molecule type" value="Genomic_DNA"/>
</dbReference>
<keyword evidence="1" id="KW-1133">Transmembrane helix</keyword>
<gene>
    <name evidence="2" type="ORF">CLV42_107253</name>
</gene>
<reference evidence="2 3" key="1">
    <citation type="submission" date="2018-03" db="EMBL/GenBank/DDBJ databases">
        <title>Genomic Encyclopedia of Archaeal and Bacterial Type Strains, Phase II (KMG-II): from individual species to whole genera.</title>
        <authorList>
            <person name="Goeker M."/>
        </authorList>
    </citation>
    <scope>NUCLEOTIDE SEQUENCE [LARGE SCALE GENOMIC DNA]</scope>
    <source>
        <strain evidence="2 3">DSM 18107</strain>
    </source>
</reference>
<organism evidence="2 3">
    <name type="scientific">Chitinophaga ginsengisoli</name>
    <dbReference type="NCBI Taxonomy" id="363837"/>
    <lineage>
        <taxon>Bacteria</taxon>
        <taxon>Pseudomonadati</taxon>
        <taxon>Bacteroidota</taxon>
        <taxon>Chitinophagia</taxon>
        <taxon>Chitinophagales</taxon>
        <taxon>Chitinophagaceae</taxon>
        <taxon>Chitinophaga</taxon>
    </lineage>
</organism>
<evidence type="ECO:0000313" key="3">
    <source>
        <dbReference type="Proteomes" id="UP000240978"/>
    </source>
</evidence>
<comment type="caution">
    <text evidence="2">The sequence shown here is derived from an EMBL/GenBank/DDBJ whole genome shotgun (WGS) entry which is preliminary data.</text>
</comment>
<evidence type="ECO:0000313" key="2">
    <source>
        <dbReference type="EMBL" id="PSL29106.1"/>
    </source>
</evidence>
<evidence type="ECO:0000256" key="1">
    <source>
        <dbReference type="SAM" id="Phobius"/>
    </source>
</evidence>
<accession>A0A2P8G582</accession>
<feature type="transmembrane region" description="Helical" evidence="1">
    <location>
        <begin position="6"/>
        <end position="24"/>
    </location>
</feature>
<keyword evidence="3" id="KW-1185">Reference proteome</keyword>
<dbReference type="AlphaFoldDB" id="A0A2P8G582"/>
<name>A0A2P8G582_9BACT</name>
<protein>
    <submittedName>
        <fullName evidence="2">Uncharacterized protein</fullName>
    </submittedName>
</protein>
<keyword evidence="1" id="KW-0472">Membrane</keyword>
<keyword evidence="1" id="KW-0812">Transmembrane</keyword>
<proteinExistence type="predicted"/>